<dbReference type="EMBL" id="KV419401">
    <property type="protein sequence ID" value="KZS95491.1"/>
    <property type="molecule type" value="Genomic_DNA"/>
</dbReference>
<feature type="compositionally biased region" description="Basic residues" evidence="1">
    <location>
        <begin position="219"/>
        <end position="231"/>
    </location>
</feature>
<sequence length="243" mass="26017">MDSPTFDSPRLRPILPPVHPPLSPRPHHPSLPAPPSGHELMNLFPSSTLGLEAGSSPSAVFRTEEKKFFANGMGHSRVHGSAHSHEYNDSVRAVSPPRRDASQKIVHVSTPGTLSSADSTPSPQPPPSQPSMMHTFSTRSLTSHPPSNMSSRSSNAQSIAREPPQPQPPGNFHVLRLAPPPPQAMPSLQLSPATTPSPTYIISNAYDPTQVTMTQPPSAKRRSGKHTKRVLRVPPSGTATPVS</sequence>
<organism evidence="2 3">
    <name type="scientific">Sistotremastrum niveocremeum HHB9708</name>
    <dbReference type="NCBI Taxonomy" id="1314777"/>
    <lineage>
        <taxon>Eukaryota</taxon>
        <taxon>Fungi</taxon>
        <taxon>Dikarya</taxon>
        <taxon>Basidiomycota</taxon>
        <taxon>Agaricomycotina</taxon>
        <taxon>Agaricomycetes</taxon>
        <taxon>Sistotremastrales</taxon>
        <taxon>Sistotremastraceae</taxon>
        <taxon>Sertulicium</taxon>
        <taxon>Sertulicium niveocremeum</taxon>
    </lineage>
</organism>
<protein>
    <submittedName>
        <fullName evidence="2">Uncharacterized protein</fullName>
    </submittedName>
</protein>
<feature type="compositionally biased region" description="Pro residues" evidence="1">
    <location>
        <begin position="14"/>
        <end position="35"/>
    </location>
</feature>
<dbReference type="AlphaFoldDB" id="A0A164WYZ6"/>
<evidence type="ECO:0000256" key="1">
    <source>
        <dbReference type="SAM" id="MobiDB-lite"/>
    </source>
</evidence>
<evidence type="ECO:0000313" key="3">
    <source>
        <dbReference type="Proteomes" id="UP000076722"/>
    </source>
</evidence>
<feature type="region of interest" description="Disordered" evidence="1">
    <location>
        <begin position="72"/>
        <end position="243"/>
    </location>
</feature>
<feature type="compositionally biased region" description="Polar residues" evidence="1">
    <location>
        <begin position="186"/>
        <end position="217"/>
    </location>
</feature>
<feature type="compositionally biased region" description="Low complexity" evidence="1">
    <location>
        <begin position="143"/>
        <end position="161"/>
    </location>
</feature>
<feature type="compositionally biased region" description="Polar residues" evidence="1">
    <location>
        <begin position="132"/>
        <end position="142"/>
    </location>
</feature>
<feature type="region of interest" description="Disordered" evidence="1">
    <location>
        <begin position="1"/>
        <end position="58"/>
    </location>
</feature>
<dbReference type="Proteomes" id="UP000076722">
    <property type="component" value="Unassembled WGS sequence"/>
</dbReference>
<proteinExistence type="predicted"/>
<name>A0A164WYZ6_9AGAM</name>
<keyword evidence="3" id="KW-1185">Reference proteome</keyword>
<evidence type="ECO:0000313" key="2">
    <source>
        <dbReference type="EMBL" id="KZS95491.1"/>
    </source>
</evidence>
<reference evidence="2 3" key="1">
    <citation type="journal article" date="2016" name="Mol. Biol. Evol.">
        <title>Comparative Genomics of Early-Diverging Mushroom-Forming Fungi Provides Insights into the Origins of Lignocellulose Decay Capabilities.</title>
        <authorList>
            <person name="Nagy L.G."/>
            <person name="Riley R."/>
            <person name="Tritt A."/>
            <person name="Adam C."/>
            <person name="Daum C."/>
            <person name="Floudas D."/>
            <person name="Sun H."/>
            <person name="Yadav J.S."/>
            <person name="Pangilinan J."/>
            <person name="Larsson K.H."/>
            <person name="Matsuura K."/>
            <person name="Barry K."/>
            <person name="Labutti K."/>
            <person name="Kuo R."/>
            <person name="Ohm R.A."/>
            <person name="Bhattacharya S.S."/>
            <person name="Shirouzu T."/>
            <person name="Yoshinaga Y."/>
            <person name="Martin F.M."/>
            <person name="Grigoriev I.V."/>
            <person name="Hibbett D.S."/>
        </authorList>
    </citation>
    <scope>NUCLEOTIDE SEQUENCE [LARGE SCALE GENOMIC DNA]</scope>
    <source>
        <strain evidence="2 3">HHB9708</strain>
    </source>
</reference>
<accession>A0A164WYZ6</accession>
<gene>
    <name evidence="2" type="ORF">SISNIDRAFT_494391</name>
</gene>